<reference evidence="1" key="1">
    <citation type="submission" date="2020-11" db="EMBL/GenBank/DDBJ databases">
        <authorList>
            <consortium name="DOE Joint Genome Institute"/>
            <person name="Ahrendt S."/>
            <person name="Riley R."/>
            <person name="Andreopoulos W."/>
            <person name="LaButti K."/>
            <person name="Pangilinan J."/>
            <person name="Ruiz-duenas F.J."/>
            <person name="Barrasa J.M."/>
            <person name="Sanchez-Garcia M."/>
            <person name="Camarero S."/>
            <person name="Miyauchi S."/>
            <person name="Serrano A."/>
            <person name="Linde D."/>
            <person name="Babiker R."/>
            <person name="Drula E."/>
            <person name="Ayuso-Fernandez I."/>
            <person name="Pacheco R."/>
            <person name="Padilla G."/>
            <person name="Ferreira P."/>
            <person name="Barriuso J."/>
            <person name="Kellner H."/>
            <person name="Castanera R."/>
            <person name="Alfaro M."/>
            <person name="Ramirez L."/>
            <person name="Pisabarro A.G."/>
            <person name="Kuo A."/>
            <person name="Tritt A."/>
            <person name="Lipzen A."/>
            <person name="He G."/>
            <person name="Yan M."/>
            <person name="Ng V."/>
            <person name="Cullen D."/>
            <person name="Martin F."/>
            <person name="Rosso M.-N."/>
            <person name="Henrissat B."/>
            <person name="Hibbett D."/>
            <person name="Martinez A.T."/>
            <person name="Grigoriev I.V."/>
        </authorList>
    </citation>
    <scope>NUCLEOTIDE SEQUENCE</scope>
    <source>
        <strain evidence="1">AH 44721</strain>
    </source>
</reference>
<dbReference type="EMBL" id="JADNYJ010000126">
    <property type="protein sequence ID" value="KAF8882044.1"/>
    <property type="molecule type" value="Genomic_DNA"/>
</dbReference>
<evidence type="ECO:0000313" key="2">
    <source>
        <dbReference type="Proteomes" id="UP000724874"/>
    </source>
</evidence>
<sequence length="139" mass="16291">MIHLIGNQMARNKLRLYIAYYQRLPSPRQPEKYHTSFILMPKMPKTDSPKSAIVYHVTNPLDVNLLKAVWKFEPKNSLPRTGKLTGLMLLAKIPPEIGPANIEDILNQVPLKQDDDSWWCHNWVCNRCLHSYLRHSYRL</sequence>
<protein>
    <submittedName>
        <fullName evidence="1">Uncharacterized protein</fullName>
    </submittedName>
</protein>
<dbReference type="AlphaFoldDB" id="A0A9P5NCJ6"/>
<keyword evidence="2" id="KW-1185">Reference proteome</keyword>
<proteinExistence type="predicted"/>
<gene>
    <name evidence="1" type="ORF">CPB84DRAFT_227263</name>
</gene>
<accession>A0A9P5NCJ6</accession>
<organism evidence="1 2">
    <name type="scientific">Gymnopilus junonius</name>
    <name type="common">Spectacular rustgill mushroom</name>
    <name type="synonym">Gymnopilus spectabilis subsp. junonius</name>
    <dbReference type="NCBI Taxonomy" id="109634"/>
    <lineage>
        <taxon>Eukaryota</taxon>
        <taxon>Fungi</taxon>
        <taxon>Dikarya</taxon>
        <taxon>Basidiomycota</taxon>
        <taxon>Agaricomycotina</taxon>
        <taxon>Agaricomycetes</taxon>
        <taxon>Agaricomycetidae</taxon>
        <taxon>Agaricales</taxon>
        <taxon>Agaricineae</taxon>
        <taxon>Hymenogastraceae</taxon>
        <taxon>Gymnopilus</taxon>
    </lineage>
</organism>
<dbReference type="OrthoDB" id="2679825at2759"/>
<comment type="caution">
    <text evidence="1">The sequence shown here is derived from an EMBL/GenBank/DDBJ whole genome shotgun (WGS) entry which is preliminary data.</text>
</comment>
<evidence type="ECO:0000313" key="1">
    <source>
        <dbReference type="EMBL" id="KAF8882044.1"/>
    </source>
</evidence>
<name>A0A9P5NCJ6_GYMJU</name>
<dbReference type="Pfam" id="PF21858">
    <property type="entry name" value="DUF6914"/>
    <property type="match status" value="1"/>
</dbReference>
<dbReference type="InterPro" id="IPR054208">
    <property type="entry name" value="DUF6914"/>
</dbReference>
<dbReference type="Proteomes" id="UP000724874">
    <property type="component" value="Unassembled WGS sequence"/>
</dbReference>